<sequence>NKAFRDRWIGRGGAVLWPPRSPDMNPCKNIYLFILLFSAFYQTAVYREPVQSREEVVARIHGAVATISRDMLRRVQANIRRRAEACLRCEVGTLSPSSQHWGSTAATIGPFRSYKFFNVRTRNCS</sequence>
<dbReference type="PANTHER" id="PTHR47326:SF1">
    <property type="entry name" value="HTH PSQ-TYPE DOMAIN-CONTAINING PROTEIN"/>
    <property type="match status" value="1"/>
</dbReference>
<dbReference type="EMBL" id="KQ414886">
    <property type="protein sequence ID" value="KOC59848.1"/>
    <property type="molecule type" value="Genomic_DNA"/>
</dbReference>
<gene>
    <name evidence="1" type="ORF">WH47_10762</name>
</gene>
<dbReference type="Gene3D" id="3.30.420.10">
    <property type="entry name" value="Ribonuclease H-like superfamily/Ribonuclease H"/>
    <property type="match status" value="1"/>
</dbReference>
<accession>A0A0L7QMK0</accession>
<name>A0A0L7QMK0_9HYME</name>
<proteinExistence type="predicted"/>
<reference evidence="1 2" key="1">
    <citation type="submission" date="2015-07" db="EMBL/GenBank/DDBJ databases">
        <title>The genome of Habropoda laboriosa.</title>
        <authorList>
            <person name="Pan H."/>
            <person name="Kapheim K."/>
        </authorList>
    </citation>
    <scope>NUCLEOTIDE SEQUENCE [LARGE SCALE GENOMIC DNA]</scope>
    <source>
        <strain evidence="1">0110345459</strain>
    </source>
</reference>
<keyword evidence="2" id="KW-1185">Reference proteome</keyword>
<dbReference type="Proteomes" id="UP000053825">
    <property type="component" value="Unassembled WGS sequence"/>
</dbReference>
<dbReference type="InterPro" id="IPR036397">
    <property type="entry name" value="RNaseH_sf"/>
</dbReference>
<dbReference type="PANTHER" id="PTHR47326">
    <property type="entry name" value="TRANSPOSABLE ELEMENT TC3 TRANSPOSASE-LIKE PROTEIN"/>
    <property type="match status" value="1"/>
</dbReference>
<feature type="non-terminal residue" evidence="1">
    <location>
        <position position="1"/>
    </location>
</feature>
<evidence type="ECO:0000313" key="1">
    <source>
        <dbReference type="EMBL" id="KOC59848.1"/>
    </source>
</evidence>
<dbReference type="AlphaFoldDB" id="A0A0L7QMK0"/>
<organism evidence="1 2">
    <name type="scientific">Habropoda laboriosa</name>
    <dbReference type="NCBI Taxonomy" id="597456"/>
    <lineage>
        <taxon>Eukaryota</taxon>
        <taxon>Metazoa</taxon>
        <taxon>Ecdysozoa</taxon>
        <taxon>Arthropoda</taxon>
        <taxon>Hexapoda</taxon>
        <taxon>Insecta</taxon>
        <taxon>Pterygota</taxon>
        <taxon>Neoptera</taxon>
        <taxon>Endopterygota</taxon>
        <taxon>Hymenoptera</taxon>
        <taxon>Apocrita</taxon>
        <taxon>Aculeata</taxon>
        <taxon>Apoidea</taxon>
        <taxon>Anthophila</taxon>
        <taxon>Apidae</taxon>
        <taxon>Habropoda</taxon>
    </lineage>
</organism>
<protein>
    <submittedName>
        <fullName evidence="1">Uncharacterized protein</fullName>
    </submittedName>
</protein>
<dbReference type="STRING" id="597456.A0A0L7QMK0"/>
<evidence type="ECO:0000313" key="2">
    <source>
        <dbReference type="Proteomes" id="UP000053825"/>
    </source>
</evidence>
<dbReference type="GO" id="GO:0003676">
    <property type="term" value="F:nucleic acid binding"/>
    <property type="evidence" value="ECO:0007669"/>
    <property type="project" value="InterPro"/>
</dbReference>